<dbReference type="OrthoDB" id="3828153at2"/>
<dbReference type="Proteomes" id="UP000033772">
    <property type="component" value="Unassembled WGS sequence"/>
</dbReference>
<accession>A0A1J4MZG1</accession>
<protein>
    <submittedName>
        <fullName evidence="1">Uncharacterized protein</fullName>
    </submittedName>
</protein>
<evidence type="ECO:0000313" key="2">
    <source>
        <dbReference type="Proteomes" id="UP000033772"/>
    </source>
</evidence>
<evidence type="ECO:0000313" key="1">
    <source>
        <dbReference type="EMBL" id="OIJ24717.1"/>
    </source>
</evidence>
<sequence length="349" mass="37523">MRIFGRRRASDSETRRISAFWTWWAQKGALACGAALDADDQDALVALLARRVDAMEAGLSWEVGPGPLGGRLLVVSAGGNPDHRALARRWLLAAPEPDGVSPWEFSDQRPPVDDPVEAVLTTPGGAAIRLADMLVGARQNGAHFDLTLFHPAFPDLAEDARLQIAFHALDTTLGESGTELWIGEVETTLTRPRDGFGLDGLRAAVRNLRKEYVDPDGNPAWVLLHGESPQGPVIASAVVPLHPVTAPNLTHHVGVMVPYIGFAERGLPSADALRELGQLEDRLSSTLGPDGRVVAHETANGVRLLHAYVDPTTSAPQRLEETVGGWAHGDVVTRVDTDPAWDAVRPLRA</sequence>
<name>A0A1J4MZG1_9ACTN</name>
<dbReference type="STRING" id="1844.UG56_021465"/>
<keyword evidence="2" id="KW-1185">Reference proteome</keyword>
<reference evidence="1" key="1">
    <citation type="submission" date="2016-10" db="EMBL/GenBank/DDBJ databases">
        <title>Draft Genome Sequence of Nocardioides luteus Strain BAFB, an Alkane-Degrading Bacterium Isolated from JP-7 Polluted Soil.</title>
        <authorList>
            <person name="Brown L."/>
            <person name="Ruiz O.N."/>
            <person name="Gunasekera T."/>
        </authorList>
    </citation>
    <scope>NUCLEOTIDE SEQUENCE [LARGE SCALE GENOMIC DNA]</scope>
    <source>
        <strain evidence="1">BAFB</strain>
    </source>
</reference>
<gene>
    <name evidence="1" type="ORF">UG56_021465</name>
</gene>
<dbReference type="AlphaFoldDB" id="A0A1J4MZG1"/>
<dbReference type="RefSeq" id="WP_071327239.1">
    <property type="nucleotide sequence ID" value="NZ_JZDQ02000034.1"/>
</dbReference>
<comment type="caution">
    <text evidence="1">The sequence shown here is derived from an EMBL/GenBank/DDBJ whole genome shotgun (WGS) entry which is preliminary data.</text>
</comment>
<dbReference type="EMBL" id="JZDQ02000034">
    <property type="protein sequence ID" value="OIJ24717.1"/>
    <property type="molecule type" value="Genomic_DNA"/>
</dbReference>
<organism evidence="1 2">
    <name type="scientific">Nocardioides luteus</name>
    <dbReference type="NCBI Taxonomy" id="1844"/>
    <lineage>
        <taxon>Bacteria</taxon>
        <taxon>Bacillati</taxon>
        <taxon>Actinomycetota</taxon>
        <taxon>Actinomycetes</taxon>
        <taxon>Propionibacteriales</taxon>
        <taxon>Nocardioidaceae</taxon>
        <taxon>Nocardioides</taxon>
    </lineage>
</organism>
<proteinExistence type="predicted"/>